<dbReference type="Proteomes" id="UP001164743">
    <property type="component" value="Chromosome 11A"/>
</dbReference>
<gene>
    <name evidence="1" type="ORF">PtA15_11A242</name>
</gene>
<reference evidence="1" key="1">
    <citation type="submission" date="2022-10" db="EMBL/GenBank/DDBJ databases">
        <title>Puccinia triticina Genome sequencing and assembly.</title>
        <authorList>
            <person name="Li C."/>
        </authorList>
    </citation>
    <scope>NUCLEOTIDE SEQUENCE</scope>
    <source>
        <strain evidence="1">Pt15</strain>
    </source>
</reference>
<organism evidence="1 2">
    <name type="scientific">Puccinia triticina</name>
    <dbReference type="NCBI Taxonomy" id="208348"/>
    <lineage>
        <taxon>Eukaryota</taxon>
        <taxon>Fungi</taxon>
        <taxon>Dikarya</taxon>
        <taxon>Basidiomycota</taxon>
        <taxon>Pucciniomycotina</taxon>
        <taxon>Pucciniomycetes</taxon>
        <taxon>Pucciniales</taxon>
        <taxon>Pucciniaceae</taxon>
        <taxon>Puccinia</taxon>
    </lineage>
</organism>
<dbReference type="EMBL" id="CP110431">
    <property type="protein sequence ID" value="WAQ89552.1"/>
    <property type="molecule type" value="Genomic_DNA"/>
</dbReference>
<name>A0ABY7CZZ3_9BASI</name>
<protein>
    <submittedName>
        <fullName evidence="1">Uncharacterized protein</fullName>
    </submittedName>
</protein>
<keyword evidence="2" id="KW-1185">Reference proteome</keyword>
<dbReference type="RefSeq" id="XP_053025107.1">
    <property type="nucleotide sequence ID" value="XM_053161130.1"/>
</dbReference>
<proteinExistence type="predicted"/>
<sequence length="134" mass="14551">MWTRDPLGILMTNGTSPAPCDRYIPCDTSSDPRLGINTPFAQKGYCIPSSRFSPGTLPIGFLPLAQPIPPVATPYNSTICGCPGVNLAFTVAIDLVTIQLVPLHTLLDFETFAWIRHVRRLSAHQSGKQCLAVD</sequence>
<evidence type="ECO:0000313" key="2">
    <source>
        <dbReference type="Proteomes" id="UP001164743"/>
    </source>
</evidence>
<dbReference type="GeneID" id="77802025"/>
<evidence type="ECO:0000313" key="1">
    <source>
        <dbReference type="EMBL" id="WAQ89552.1"/>
    </source>
</evidence>
<accession>A0ABY7CZZ3</accession>